<dbReference type="AlphaFoldDB" id="A0A0F0LVF4"/>
<keyword evidence="3" id="KW-1003">Cell membrane</keyword>
<feature type="transmembrane region" description="Helical" evidence="7">
    <location>
        <begin position="114"/>
        <end position="138"/>
    </location>
</feature>
<reference evidence="9 10" key="1">
    <citation type="submission" date="2015-02" db="EMBL/GenBank/DDBJ databases">
        <title>Draft genome sequences of ten Microbacterium spp. with emphasis on heavy metal contaminated environments.</title>
        <authorList>
            <person name="Corretto E."/>
        </authorList>
    </citation>
    <scope>NUCLEOTIDE SEQUENCE [LARGE SCALE GENOMIC DNA]</scope>
    <source>
        <strain evidence="9 10">ARN176</strain>
    </source>
</reference>
<dbReference type="Proteomes" id="UP000033740">
    <property type="component" value="Unassembled WGS sequence"/>
</dbReference>
<evidence type="ECO:0000256" key="4">
    <source>
        <dbReference type="ARBA" id="ARBA00022692"/>
    </source>
</evidence>
<feature type="transmembrane region" description="Helical" evidence="7">
    <location>
        <begin position="83"/>
        <end position="102"/>
    </location>
</feature>
<comment type="subcellular location">
    <subcellularLocation>
        <location evidence="1 7">Cell membrane</location>
        <topology evidence="1 7">Multi-pass membrane protein</topology>
    </subcellularLocation>
</comment>
<evidence type="ECO:0000313" key="10">
    <source>
        <dbReference type="Proteomes" id="UP000033740"/>
    </source>
</evidence>
<name>A0A0F0LVF4_9MICO</name>
<dbReference type="GO" id="GO:0005886">
    <property type="term" value="C:plasma membrane"/>
    <property type="evidence" value="ECO:0007669"/>
    <property type="project" value="UniProtKB-SubCell"/>
</dbReference>
<dbReference type="GO" id="GO:0055085">
    <property type="term" value="P:transmembrane transport"/>
    <property type="evidence" value="ECO:0007669"/>
    <property type="project" value="InterPro"/>
</dbReference>
<dbReference type="InterPro" id="IPR050901">
    <property type="entry name" value="BP-dep_ABC_trans_perm"/>
</dbReference>
<feature type="transmembrane region" description="Helical" evidence="7">
    <location>
        <begin position="144"/>
        <end position="166"/>
    </location>
</feature>
<comment type="caution">
    <text evidence="9">The sequence shown here is derived from an EMBL/GenBank/DDBJ whole genome shotgun (WGS) entry which is preliminary data.</text>
</comment>
<evidence type="ECO:0000256" key="1">
    <source>
        <dbReference type="ARBA" id="ARBA00004651"/>
    </source>
</evidence>
<feature type="transmembrane region" description="Helical" evidence="7">
    <location>
        <begin position="192"/>
        <end position="213"/>
    </location>
</feature>
<dbReference type="Gene3D" id="1.10.3720.10">
    <property type="entry name" value="MetI-like"/>
    <property type="match status" value="1"/>
</dbReference>
<comment type="similarity">
    <text evidence="7">Belongs to the binding-protein-dependent transport system permease family.</text>
</comment>
<dbReference type="PATRIC" id="fig|582680.6.peg.302"/>
<dbReference type="PROSITE" id="PS50928">
    <property type="entry name" value="ABC_TM1"/>
    <property type="match status" value="1"/>
</dbReference>
<dbReference type="CDD" id="cd06261">
    <property type="entry name" value="TM_PBP2"/>
    <property type="match status" value="1"/>
</dbReference>
<evidence type="ECO:0000256" key="2">
    <source>
        <dbReference type="ARBA" id="ARBA00022448"/>
    </source>
</evidence>
<evidence type="ECO:0000256" key="7">
    <source>
        <dbReference type="RuleBase" id="RU363032"/>
    </source>
</evidence>
<dbReference type="PANTHER" id="PTHR32243:SF18">
    <property type="entry name" value="INNER MEMBRANE ABC TRANSPORTER PERMEASE PROTEIN YCJP"/>
    <property type="match status" value="1"/>
</dbReference>
<keyword evidence="10" id="KW-1185">Reference proteome</keyword>
<feature type="transmembrane region" description="Helical" evidence="7">
    <location>
        <begin position="251"/>
        <end position="270"/>
    </location>
</feature>
<evidence type="ECO:0000256" key="6">
    <source>
        <dbReference type="ARBA" id="ARBA00023136"/>
    </source>
</evidence>
<dbReference type="PANTHER" id="PTHR32243">
    <property type="entry name" value="MALTOSE TRANSPORT SYSTEM PERMEASE-RELATED"/>
    <property type="match status" value="1"/>
</dbReference>
<dbReference type="STRING" id="582680.RS86_00294"/>
<keyword evidence="2 7" id="KW-0813">Transport</keyword>
<dbReference type="InterPro" id="IPR035906">
    <property type="entry name" value="MetI-like_sf"/>
</dbReference>
<dbReference type="Pfam" id="PF00528">
    <property type="entry name" value="BPD_transp_1"/>
    <property type="match status" value="1"/>
</dbReference>
<feature type="domain" description="ABC transmembrane type-1" evidence="8">
    <location>
        <begin position="79"/>
        <end position="270"/>
    </location>
</feature>
<evidence type="ECO:0000256" key="3">
    <source>
        <dbReference type="ARBA" id="ARBA00022475"/>
    </source>
</evidence>
<dbReference type="SUPFAM" id="SSF161098">
    <property type="entry name" value="MetI-like"/>
    <property type="match status" value="1"/>
</dbReference>
<accession>A0A0F0LVF4</accession>
<evidence type="ECO:0000256" key="5">
    <source>
        <dbReference type="ARBA" id="ARBA00022989"/>
    </source>
</evidence>
<dbReference type="InterPro" id="IPR000515">
    <property type="entry name" value="MetI-like"/>
</dbReference>
<keyword evidence="5 7" id="KW-1133">Transmembrane helix</keyword>
<feature type="transmembrane region" description="Helical" evidence="7">
    <location>
        <begin position="21"/>
        <end position="39"/>
    </location>
</feature>
<proteinExistence type="inferred from homology"/>
<evidence type="ECO:0000259" key="8">
    <source>
        <dbReference type="PROSITE" id="PS50928"/>
    </source>
</evidence>
<evidence type="ECO:0000313" key="9">
    <source>
        <dbReference type="EMBL" id="KJL36275.1"/>
    </source>
</evidence>
<organism evidence="9 10">
    <name type="scientific">Microbacterium azadirachtae</name>
    <dbReference type="NCBI Taxonomy" id="582680"/>
    <lineage>
        <taxon>Bacteria</taxon>
        <taxon>Bacillati</taxon>
        <taxon>Actinomycetota</taxon>
        <taxon>Actinomycetes</taxon>
        <taxon>Micrococcales</taxon>
        <taxon>Microbacteriaceae</taxon>
        <taxon>Microbacterium</taxon>
    </lineage>
</organism>
<dbReference type="EMBL" id="JYIX01000020">
    <property type="protein sequence ID" value="KJL36275.1"/>
    <property type="molecule type" value="Genomic_DNA"/>
</dbReference>
<keyword evidence="4 7" id="KW-0812">Transmembrane</keyword>
<sequence>MRRNRDVGEGIIRPHLSVPGRVGLIVLALFGLLPVYWLTATAFTKKEDVFAQNRPFFPVDPTIENFVGFFQNDALLKNLGNSIIVSSGTALLAVLVGGLMAYSLSKFRYRGRNAIMFMFLIGQLIPGALLLISLYLMLSSAGLLYTYAALILSFTTFTLPLTVFLLKGIMDGLPDDILEAAKVDGLSRTATVFRIVFPLVVPGLITAAMFAFMRGWSDLLFALTLAGPDKQTLPAGLTQAFIHEGTADWPALMAASLITSLPLVIIFVVLQRYFVSGLAAGAVKG</sequence>
<protein>
    <submittedName>
        <fullName evidence="9">Inner membrane ABC transporter permease protein YcjP</fullName>
    </submittedName>
</protein>
<gene>
    <name evidence="9" type="primary">ycjP_2</name>
    <name evidence="9" type="ORF">RS86_00294</name>
</gene>
<keyword evidence="6 7" id="KW-0472">Membrane</keyword>